<dbReference type="InterPro" id="IPR000160">
    <property type="entry name" value="GGDEF_dom"/>
</dbReference>
<dbReference type="SMART" id="SM00267">
    <property type="entry name" value="GGDEF"/>
    <property type="match status" value="1"/>
</dbReference>
<dbReference type="EMBL" id="CP022115">
    <property type="protein sequence ID" value="ASJ26263.1"/>
    <property type="molecule type" value="Genomic_DNA"/>
</dbReference>
<evidence type="ECO:0000313" key="6">
    <source>
        <dbReference type="Proteomes" id="UP000197424"/>
    </source>
</evidence>
<dbReference type="Gene3D" id="3.30.70.270">
    <property type="match status" value="1"/>
</dbReference>
<dbReference type="AlphaFoldDB" id="A0A248LQA3"/>
<gene>
    <name evidence="5" type="ORF">LHGZ1_3432</name>
</gene>
<evidence type="ECO:0000313" key="5">
    <source>
        <dbReference type="EMBL" id="ASJ26263.1"/>
    </source>
</evidence>
<evidence type="ECO:0000256" key="3">
    <source>
        <dbReference type="SAM" id="Coils"/>
    </source>
</evidence>
<dbReference type="Proteomes" id="UP000197424">
    <property type="component" value="Chromosome"/>
</dbReference>
<dbReference type="PANTHER" id="PTHR45138">
    <property type="entry name" value="REGULATORY COMPONENTS OF SENSORY TRANSDUCTION SYSTEM"/>
    <property type="match status" value="1"/>
</dbReference>
<name>A0A248LQA3_9NEIS</name>
<organism evidence="5 6">
    <name type="scientific">Laribacter hongkongensis</name>
    <dbReference type="NCBI Taxonomy" id="168471"/>
    <lineage>
        <taxon>Bacteria</taxon>
        <taxon>Pseudomonadati</taxon>
        <taxon>Pseudomonadota</taxon>
        <taxon>Betaproteobacteria</taxon>
        <taxon>Neisseriales</taxon>
        <taxon>Aquaspirillaceae</taxon>
        <taxon>Laribacter</taxon>
    </lineage>
</organism>
<feature type="coiled-coil region" evidence="3">
    <location>
        <begin position="40"/>
        <end position="96"/>
    </location>
</feature>
<dbReference type="GO" id="GO:0043709">
    <property type="term" value="P:cell adhesion involved in single-species biofilm formation"/>
    <property type="evidence" value="ECO:0007669"/>
    <property type="project" value="TreeGrafter"/>
</dbReference>
<reference evidence="6" key="1">
    <citation type="submission" date="2017-06" db="EMBL/GenBank/DDBJ databases">
        <title>Whole genome sequence of Laribacter hongkongensis LHGZ1.</title>
        <authorList>
            <person name="Chen D."/>
            <person name="Wu H."/>
            <person name="Chen J."/>
        </authorList>
    </citation>
    <scope>NUCLEOTIDE SEQUENCE [LARGE SCALE GENOMIC DNA]</scope>
    <source>
        <strain evidence="6">LHGZ1</strain>
    </source>
</reference>
<proteinExistence type="predicted"/>
<protein>
    <recommendedName>
        <fullName evidence="1">diguanylate cyclase</fullName>
        <ecNumber evidence="1">2.7.7.65</ecNumber>
    </recommendedName>
</protein>
<dbReference type="InterPro" id="IPR050469">
    <property type="entry name" value="Diguanylate_Cyclase"/>
</dbReference>
<dbReference type="InterPro" id="IPR029787">
    <property type="entry name" value="Nucleotide_cyclase"/>
</dbReference>
<dbReference type="EC" id="2.7.7.65" evidence="1"/>
<evidence type="ECO:0000256" key="1">
    <source>
        <dbReference type="ARBA" id="ARBA00012528"/>
    </source>
</evidence>
<comment type="catalytic activity">
    <reaction evidence="2">
        <text>2 GTP = 3',3'-c-di-GMP + 2 diphosphate</text>
        <dbReference type="Rhea" id="RHEA:24898"/>
        <dbReference type="ChEBI" id="CHEBI:33019"/>
        <dbReference type="ChEBI" id="CHEBI:37565"/>
        <dbReference type="ChEBI" id="CHEBI:58805"/>
        <dbReference type="EC" id="2.7.7.65"/>
    </reaction>
</comment>
<dbReference type="InterPro" id="IPR043128">
    <property type="entry name" value="Rev_trsase/Diguanyl_cyclase"/>
</dbReference>
<dbReference type="NCBIfam" id="TIGR00254">
    <property type="entry name" value="GGDEF"/>
    <property type="match status" value="1"/>
</dbReference>
<dbReference type="PROSITE" id="PS50887">
    <property type="entry name" value="GGDEF"/>
    <property type="match status" value="1"/>
</dbReference>
<dbReference type="FunFam" id="3.30.70.270:FF:000001">
    <property type="entry name" value="Diguanylate cyclase domain protein"/>
    <property type="match status" value="1"/>
</dbReference>
<accession>A0A248LQA3</accession>
<dbReference type="PANTHER" id="PTHR45138:SF9">
    <property type="entry name" value="DIGUANYLATE CYCLASE DGCM-RELATED"/>
    <property type="match status" value="1"/>
</dbReference>
<dbReference type="SUPFAM" id="SSF55073">
    <property type="entry name" value="Nucleotide cyclase"/>
    <property type="match status" value="1"/>
</dbReference>
<keyword evidence="3" id="KW-0175">Coiled coil</keyword>
<dbReference type="NCBIfam" id="NF038266">
    <property type="entry name" value="diguan_SiaD"/>
    <property type="match status" value="1"/>
</dbReference>
<dbReference type="CDD" id="cd01949">
    <property type="entry name" value="GGDEF"/>
    <property type="match status" value="1"/>
</dbReference>
<evidence type="ECO:0000256" key="2">
    <source>
        <dbReference type="ARBA" id="ARBA00034247"/>
    </source>
</evidence>
<dbReference type="GO" id="GO:1902201">
    <property type="term" value="P:negative regulation of bacterial-type flagellum-dependent cell motility"/>
    <property type="evidence" value="ECO:0007669"/>
    <property type="project" value="TreeGrafter"/>
</dbReference>
<sequence length="272" mass="31501">MQADMRDLEETVDRLLADPASQGLPLHQALAALMERHRHLRRQLERITHIADRYQDAERERGLSYCQRYERQLRQLERLLRISDRYQQIMRNLHEELRQQSTHDALTGLYNRRFMHKRLLEEAAKLDRHPDQPFAVVLADIDHFKSINDTLGHDMGDTVLTEVSRRFLSHLRQYDVCARWGGEEFLLLLPSTTADQAFRVCEHLRHVMADTLSHTPEGQPFALSMSFGYSACHVAADLNRALQMADRALYDAKDAGRNCVRPALPASIPCHS</sequence>
<feature type="domain" description="GGDEF" evidence="4">
    <location>
        <begin position="132"/>
        <end position="265"/>
    </location>
</feature>
<dbReference type="GO" id="GO:0052621">
    <property type="term" value="F:diguanylate cyclase activity"/>
    <property type="evidence" value="ECO:0007669"/>
    <property type="project" value="UniProtKB-EC"/>
</dbReference>
<dbReference type="Pfam" id="PF00990">
    <property type="entry name" value="GGDEF"/>
    <property type="match status" value="1"/>
</dbReference>
<dbReference type="GO" id="GO:0005886">
    <property type="term" value="C:plasma membrane"/>
    <property type="evidence" value="ECO:0007669"/>
    <property type="project" value="TreeGrafter"/>
</dbReference>
<evidence type="ECO:0000259" key="4">
    <source>
        <dbReference type="PROSITE" id="PS50887"/>
    </source>
</evidence>